<evidence type="ECO:0000313" key="4">
    <source>
        <dbReference type="Proteomes" id="UP000268162"/>
    </source>
</evidence>
<proteinExistence type="predicted"/>
<dbReference type="AlphaFoldDB" id="A0A4P9ZME4"/>
<evidence type="ECO:0000256" key="1">
    <source>
        <dbReference type="SAM" id="MobiDB-lite"/>
    </source>
</evidence>
<accession>A0A4P9ZME4</accession>
<feature type="signal peptide" evidence="2">
    <location>
        <begin position="1"/>
        <end position="21"/>
    </location>
</feature>
<feature type="compositionally biased region" description="Polar residues" evidence="1">
    <location>
        <begin position="117"/>
        <end position="143"/>
    </location>
</feature>
<sequence length="211" mass="21925">MKLSVAAIVPFILVAAGPGRASYTQDQLNCTLENACINDPYFYLDKCFGLTSDQYTTLTDGINKCDTLTDSSKQQSCYDDSESQVEDLTGVTPDELNEMVNIGMGKAASENISTSLNSSVNNQATSPSVDSGNTTKSGSSAEPTATQTASGSSSSSHVVSRSSVSNQSATRSSSASQTGTDDSEDQSGGAAAQAMMPALLVSTAILSYYLR</sequence>
<feature type="chain" id="PRO_5020281672" description="Extracellular membrane protein CFEM domain-containing protein" evidence="2">
    <location>
        <begin position="22"/>
        <end position="211"/>
    </location>
</feature>
<evidence type="ECO:0000313" key="3">
    <source>
        <dbReference type="EMBL" id="RKP34534.1"/>
    </source>
</evidence>
<gene>
    <name evidence="3" type="ORF">BJ085DRAFT_37411</name>
</gene>
<evidence type="ECO:0008006" key="5">
    <source>
        <dbReference type="Google" id="ProtNLM"/>
    </source>
</evidence>
<organism evidence="3 4">
    <name type="scientific">Dimargaris cristalligena</name>
    <dbReference type="NCBI Taxonomy" id="215637"/>
    <lineage>
        <taxon>Eukaryota</taxon>
        <taxon>Fungi</taxon>
        <taxon>Fungi incertae sedis</taxon>
        <taxon>Zoopagomycota</taxon>
        <taxon>Kickxellomycotina</taxon>
        <taxon>Dimargaritomycetes</taxon>
        <taxon>Dimargaritales</taxon>
        <taxon>Dimargaritaceae</taxon>
        <taxon>Dimargaris</taxon>
    </lineage>
</organism>
<keyword evidence="4" id="KW-1185">Reference proteome</keyword>
<keyword evidence="2" id="KW-0732">Signal</keyword>
<name>A0A4P9ZME4_9FUNG</name>
<feature type="region of interest" description="Disordered" evidence="1">
    <location>
        <begin position="117"/>
        <end position="191"/>
    </location>
</feature>
<feature type="compositionally biased region" description="Low complexity" evidence="1">
    <location>
        <begin position="144"/>
        <end position="180"/>
    </location>
</feature>
<reference evidence="4" key="1">
    <citation type="journal article" date="2018" name="Nat. Microbiol.">
        <title>Leveraging single-cell genomics to expand the fungal tree of life.</title>
        <authorList>
            <person name="Ahrendt S.R."/>
            <person name="Quandt C.A."/>
            <person name="Ciobanu D."/>
            <person name="Clum A."/>
            <person name="Salamov A."/>
            <person name="Andreopoulos B."/>
            <person name="Cheng J.F."/>
            <person name="Woyke T."/>
            <person name="Pelin A."/>
            <person name="Henrissat B."/>
            <person name="Reynolds N.K."/>
            <person name="Benny G.L."/>
            <person name="Smith M.E."/>
            <person name="James T.Y."/>
            <person name="Grigoriev I.V."/>
        </authorList>
    </citation>
    <scope>NUCLEOTIDE SEQUENCE [LARGE SCALE GENOMIC DNA]</scope>
    <source>
        <strain evidence="4">RSA 468</strain>
    </source>
</reference>
<evidence type="ECO:0000256" key="2">
    <source>
        <dbReference type="SAM" id="SignalP"/>
    </source>
</evidence>
<protein>
    <recommendedName>
        <fullName evidence="5">Extracellular membrane protein CFEM domain-containing protein</fullName>
    </recommendedName>
</protein>
<dbReference type="EMBL" id="ML003163">
    <property type="protein sequence ID" value="RKP34534.1"/>
    <property type="molecule type" value="Genomic_DNA"/>
</dbReference>
<dbReference type="Proteomes" id="UP000268162">
    <property type="component" value="Unassembled WGS sequence"/>
</dbReference>